<dbReference type="Proteomes" id="UP000792457">
    <property type="component" value="Unassembled WGS sequence"/>
</dbReference>
<proteinExistence type="predicted"/>
<evidence type="ECO:0000259" key="2">
    <source>
        <dbReference type="PROSITE" id="PS50215"/>
    </source>
</evidence>
<dbReference type="SUPFAM" id="SSF55486">
    <property type="entry name" value="Metalloproteases ('zincins'), catalytic domain"/>
    <property type="match status" value="1"/>
</dbReference>
<dbReference type="InterPro" id="IPR050439">
    <property type="entry name" value="ADAMTS_ADAMTS-like"/>
</dbReference>
<evidence type="ECO:0000313" key="3">
    <source>
        <dbReference type="EMBL" id="KAG8224367.1"/>
    </source>
</evidence>
<dbReference type="PANTHER" id="PTHR13723">
    <property type="entry name" value="ADAMTS A DISINTEGRIN AND METALLOPROTEASE WITH THROMBOSPONDIN MOTIFS PROTEASE"/>
    <property type="match status" value="1"/>
</dbReference>
<dbReference type="PANTHER" id="PTHR13723:SF278">
    <property type="entry name" value="ADAM METALLOPEPTIDASE WITH THROMBOSPONDIN TYPE 1 MOTIF A, ISOFORM B"/>
    <property type="match status" value="1"/>
</dbReference>
<comment type="caution">
    <text evidence="1">Lacks conserved residue(s) required for the propagation of feature annotation.</text>
</comment>
<dbReference type="InterPro" id="IPR001590">
    <property type="entry name" value="Peptidase_M12B"/>
</dbReference>
<reference evidence="3" key="2">
    <citation type="submission" date="2017-10" db="EMBL/GenBank/DDBJ databases">
        <title>Ladona fulva Genome sequencing and assembly.</title>
        <authorList>
            <person name="Murali S."/>
            <person name="Richards S."/>
            <person name="Bandaranaike D."/>
            <person name="Bellair M."/>
            <person name="Blankenburg K."/>
            <person name="Chao H."/>
            <person name="Dinh H."/>
            <person name="Doddapaneni H."/>
            <person name="Dugan-Rocha S."/>
            <person name="Elkadiri S."/>
            <person name="Gnanaolivu R."/>
            <person name="Hernandez B."/>
            <person name="Skinner E."/>
            <person name="Javaid M."/>
            <person name="Lee S."/>
            <person name="Li M."/>
            <person name="Ming W."/>
            <person name="Munidasa M."/>
            <person name="Muniz J."/>
            <person name="Nguyen L."/>
            <person name="Hughes D."/>
            <person name="Osuji N."/>
            <person name="Pu L.-L."/>
            <person name="Puazo M."/>
            <person name="Qu C."/>
            <person name="Quiroz J."/>
            <person name="Raj R."/>
            <person name="Weissenberger G."/>
            <person name="Xin Y."/>
            <person name="Zou X."/>
            <person name="Han Y."/>
            <person name="Worley K."/>
            <person name="Muzny D."/>
            <person name="Gibbs R."/>
        </authorList>
    </citation>
    <scope>NUCLEOTIDE SEQUENCE</scope>
    <source>
        <strain evidence="3">Sampled in the wild</strain>
    </source>
</reference>
<accession>A0A8K0JYN1</accession>
<keyword evidence="4" id="KW-1185">Reference proteome</keyword>
<feature type="active site" evidence="1">
    <location>
        <position position="107"/>
    </location>
</feature>
<dbReference type="PROSITE" id="PS50215">
    <property type="entry name" value="ADAM_MEPRO"/>
    <property type="match status" value="1"/>
</dbReference>
<dbReference type="InterPro" id="IPR024079">
    <property type="entry name" value="MetalloPept_cat_dom_sf"/>
</dbReference>
<dbReference type="GO" id="GO:0006508">
    <property type="term" value="P:proteolysis"/>
    <property type="evidence" value="ECO:0007669"/>
    <property type="project" value="InterPro"/>
</dbReference>
<dbReference type="GO" id="GO:0004222">
    <property type="term" value="F:metalloendopeptidase activity"/>
    <property type="evidence" value="ECO:0007669"/>
    <property type="project" value="InterPro"/>
</dbReference>
<dbReference type="Pfam" id="PF01421">
    <property type="entry name" value="Reprolysin"/>
    <property type="match status" value="1"/>
</dbReference>
<feature type="domain" description="Peptidase M12B" evidence="2">
    <location>
        <begin position="1"/>
        <end position="111"/>
    </location>
</feature>
<sequence length="111" mass="12383">MTVTVVKFIQSNEDFISKKGSYDGISAPEMLKKFCEWQSRMNDKDDSSQEHHDVALLLTRENICRNPSLNKCDTLGLAELGTMCEFRTSCAIVQDNGLSAAFTIAHELGHV</sequence>
<name>A0A8K0JYN1_LADFU</name>
<dbReference type="OrthoDB" id="412680at2759"/>
<protein>
    <recommendedName>
        <fullName evidence="2">Peptidase M12B domain-containing protein</fullName>
    </recommendedName>
</protein>
<evidence type="ECO:0000256" key="1">
    <source>
        <dbReference type="PROSITE-ProRule" id="PRU00276"/>
    </source>
</evidence>
<reference evidence="3" key="1">
    <citation type="submission" date="2013-04" db="EMBL/GenBank/DDBJ databases">
        <authorList>
            <person name="Qu J."/>
            <person name="Murali S.C."/>
            <person name="Bandaranaike D."/>
            <person name="Bellair M."/>
            <person name="Blankenburg K."/>
            <person name="Chao H."/>
            <person name="Dinh H."/>
            <person name="Doddapaneni H."/>
            <person name="Downs B."/>
            <person name="Dugan-Rocha S."/>
            <person name="Elkadiri S."/>
            <person name="Gnanaolivu R.D."/>
            <person name="Hernandez B."/>
            <person name="Javaid M."/>
            <person name="Jayaseelan J.C."/>
            <person name="Lee S."/>
            <person name="Li M."/>
            <person name="Ming W."/>
            <person name="Munidasa M."/>
            <person name="Muniz J."/>
            <person name="Nguyen L."/>
            <person name="Ongeri F."/>
            <person name="Osuji N."/>
            <person name="Pu L.-L."/>
            <person name="Puazo M."/>
            <person name="Qu C."/>
            <person name="Quiroz J."/>
            <person name="Raj R."/>
            <person name="Weissenberger G."/>
            <person name="Xin Y."/>
            <person name="Zou X."/>
            <person name="Han Y."/>
            <person name="Richards S."/>
            <person name="Worley K."/>
            <person name="Muzny D."/>
            <person name="Gibbs R."/>
        </authorList>
    </citation>
    <scope>NUCLEOTIDE SEQUENCE</scope>
    <source>
        <strain evidence="3">Sampled in the wild</strain>
    </source>
</reference>
<evidence type="ECO:0000313" key="4">
    <source>
        <dbReference type="Proteomes" id="UP000792457"/>
    </source>
</evidence>
<organism evidence="3 4">
    <name type="scientific">Ladona fulva</name>
    <name type="common">Scarce chaser dragonfly</name>
    <name type="synonym">Libellula fulva</name>
    <dbReference type="NCBI Taxonomy" id="123851"/>
    <lineage>
        <taxon>Eukaryota</taxon>
        <taxon>Metazoa</taxon>
        <taxon>Ecdysozoa</taxon>
        <taxon>Arthropoda</taxon>
        <taxon>Hexapoda</taxon>
        <taxon>Insecta</taxon>
        <taxon>Pterygota</taxon>
        <taxon>Palaeoptera</taxon>
        <taxon>Odonata</taxon>
        <taxon>Epiprocta</taxon>
        <taxon>Anisoptera</taxon>
        <taxon>Libelluloidea</taxon>
        <taxon>Libellulidae</taxon>
        <taxon>Ladona</taxon>
    </lineage>
</organism>
<comment type="caution">
    <text evidence="3">The sequence shown here is derived from an EMBL/GenBank/DDBJ whole genome shotgun (WGS) entry which is preliminary data.</text>
</comment>
<dbReference type="GO" id="GO:0031012">
    <property type="term" value="C:extracellular matrix"/>
    <property type="evidence" value="ECO:0007669"/>
    <property type="project" value="TreeGrafter"/>
</dbReference>
<dbReference type="GO" id="GO:0030198">
    <property type="term" value="P:extracellular matrix organization"/>
    <property type="evidence" value="ECO:0007669"/>
    <property type="project" value="TreeGrafter"/>
</dbReference>
<dbReference type="Gene3D" id="3.40.390.10">
    <property type="entry name" value="Collagenase (Catalytic Domain)"/>
    <property type="match status" value="1"/>
</dbReference>
<dbReference type="EMBL" id="KZ308193">
    <property type="protein sequence ID" value="KAG8224367.1"/>
    <property type="molecule type" value="Genomic_DNA"/>
</dbReference>
<gene>
    <name evidence="3" type="ORF">J437_LFUL005248</name>
</gene>
<dbReference type="AlphaFoldDB" id="A0A8K0JYN1"/>